<dbReference type="AlphaFoldDB" id="K1QZR1"/>
<sequence length="103" mass="11659">MKASNYTWVFFYCSYFIQFKAFRGLTQQGDIAIDDISLSPECFSQYSNKDKSGNRRICKENSKTTALNEETTTSILSSSTQSGPSVKDKNGTRFTADRLVRDN</sequence>
<evidence type="ECO:0000256" key="1">
    <source>
        <dbReference type="SAM" id="MobiDB-lite"/>
    </source>
</evidence>
<feature type="region of interest" description="Disordered" evidence="1">
    <location>
        <begin position="69"/>
        <end position="103"/>
    </location>
</feature>
<proteinExistence type="predicted"/>
<evidence type="ECO:0000313" key="2">
    <source>
        <dbReference type="EMBL" id="EKC36669.1"/>
    </source>
</evidence>
<dbReference type="Gene3D" id="2.60.120.200">
    <property type="match status" value="1"/>
</dbReference>
<feature type="compositionally biased region" description="Low complexity" evidence="1">
    <location>
        <begin position="71"/>
        <end position="85"/>
    </location>
</feature>
<dbReference type="HOGENOM" id="CLU_2266314_0_0_1"/>
<gene>
    <name evidence="2" type="ORF">CGI_10015050</name>
</gene>
<dbReference type="InParanoid" id="K1QZR1"/>
<protein>
    <submittedName>
        <fullName evidence="2">Uncharacterized protein</fullName>
    </submittedName>
</protein>
<accession>K1QZR1</accession>
<organism evidence="2">
    <name type="scientific">Magallana gigas</name>
    <name type="common">Pacific oyster</name>
    <name type="synonym">Crassostrea gigas</name>
    <dbReference type="NCBI Taxonomy" id="29159"/>
    <lineage>
        <taxon>Eukaryota</taxon>
        <taxon>Metazoa</taxon>
        <taxon>Spiralia</taxon>
        <taxon>Lophotrochozoa</taxon>
        <taxon>Mollusca</taxon>
        <taxon>Bivalvia</taxon>
        <taxon>Autobranchia</taxon>
        <taxon>Pteriomorphia</taxon>
        <taxon>Ostreida</taxon>
        <taxon>Ostreoidea</taxon>
        <taxon>Ostreidae</taxon>
        <taxon>Magallana</taxon>
    </lineage>
</organism>
<dbReference type="EMBL" id="JH818398">
    <property type="protein sequence ID" value="EKC36669.1"/>
    <property type="molecule type" value="Genomic_DNA"/>
</dbReference>
<reference evidence="2" key="1">
    <citation type="journal article" date="2012" name="Nature">
        <title>The oyster genome reveals stress adaptation and complexity of shell formation.</title>
        <authorList>
            <person name="Zhang G."/>
            <person name="Fang X."/>
            <person name="Guo X."/>
            <person name="Li L."/>
            <person name="Luo R."/>
            <person name="Xu F."/>
            <person name="Yang P."/>
            <person name="Zhang L."/>
            <person name="Wang X."/>
            <person name="Qi H."/>
            <person name="Xiong Z."/>
            <person name="Que H."/>
            <person name="Xie Y."/>
            <person name="Holland P.W."/>
            <person name="Paps J."/>
            <person name="Zhu Y."/>
            <person name="Wu F."/>
            <person name="Chen Y."/>
            <person name="Wang J."/>
            <person name="Peng C."/>
            <person name="Meng J."/>
            <person name="Yang L."/>
            <person name="Liu J."/>
            <person name="Wen B."/>
            <person name="Zhang N."/>
            <person name="Huang Z."/>
            <person name="Zhu Q."/>
            <person name="Feng Y."/>
            <person name="Mount A."/>
            <person name="Hedgecock D."/>
            <person name="Xu Z."/>
            <person name="Liu Y."/>
            <person name="Domazet-Loso T."/>
            <person name="Du Y."/>
            <person name="Sun X."/>
            <person name="Zhang S."/>
            <person name="Liu B."/>
            <person name="Cheng P."/>
            <person name="Jiang X."/>
            <person name="Li J."/>
            <person name="Fan D."/>
            <person name="Wang W."/>
            <person name="Fu W."/>
            <person name="Wang T."/>
            <person name="Wang B."/>
            <person name="Zhang J."/>
            <person name="Peng Z."/>
            <person name="Li Y."/>
            <person name="Li N."/>
            <person name="Wang J."/>
            <person name="Chen M."/>
            <person name="He Y."/>
            <person name="Tan F."/>
            <person name="Song X."/>
            <person name="Zheng Q."/>
            <person name="Huang R."/>
            <person name="Yang H."/>
            <person name="Du X."/>
            <person name="Chen L."/>
            <person name="Yang M."/>
            <person name="Gaffney P.M."/>
            <person name="Wang S."/>
            <person name="Luo L."/>
            <person name="She Z."/>
            <person name="Ming Y."/>
            <person name="Huang W."/>
            <person name="Zhang S."/>
            <person name="Huang B."/>
            <person name="Zhang Y."/>
            <person name="Qu T."/>
            <person name="Ni P."/>
            <person name="Miao G."/>
            <person name="Wang J."/>
            <person name="Wang Q."/>
            <person name="Steinberg C.E."/>
            <person name="Wang H."/>
            <person name="Li N."/>
            <person name="Qian L."/>
            <person name="Zhang G."/>
            <person name="Li Y."/>
            <person name="Yang H."/>
            <person name="Liu X."/>
            <person name="Wang J."/>
            <person name="Yin Y."/>
            <person name="Wang J."/>
        </authorList>
    </citation>
    <scope>NUCLEOTIDE SEQUENCE [LARGE SCALE GENOMIC DNA]</scope>
    <source>
        <strain evidence="2">05x7-T-G4-1.051#20</strain>
    </source>
</reference>
<name>K1QZR1_MAGGI</name>
<feature type="compositionally biased region" description="Basic and acidic residues" evidence="1">
    <location>
        <begin position="86"/>
        <end position="103"/>
    </location>
</feature>